<dbReference type="GO" id="GO:0010628">
    <property type="term" value="P:positive regulation of gene expression"/>
    <property type="evidence" value="ECO:0007669"/>
    <property type="project" value="UniProtKB-ARBA"/>
</dbReference>
<keyword evidence="10" id="KW-0677">Repeat</keyword>
<dbReference type="GO" id="GO:0009890">
    <property type="term" value="P:negative regulation of biosynthetic process"/>
    <property type="evidence" value="ECO:0007669"/>
    <property type="project" value="UniProtKB-ARBA"/>
</dbReference>
<evidence type="ECO:0000256" key="5">
    <source>
        <dbReference type="ARBA" id="ARBA00022475"/>
    </source>
</evidence>
<dbReference type="AlphaFoldDB" id="A0A8C0T1K0"/>
<feature type="domain" description="Ig-like" evidence="32">
    <location>
        <begin position="33"/>
        <end position="117"/>
    </location>
</feature>
<dbReference type="GO" id="GO:0045597">
    <property type="term" value="P:positive regulation of cell differentiation"/>
    <property type="evidence" value="ECO:0007669"/>
    <property type="project" value="UniProtKB-ARBA"/>
</dbReference>
<dbReference type="GO" id="GO:0003677">
    <property type="term" value="F:DNA binding"/>
    <property type="evidence" value="ECO:0007669"/>
    <property type="project" value="UniProtKB-KW"/>
</dbReference>
<evidence type="ECO:0000256" key="20">
    <source>
        <dbReference type="ARBA" id="ARBA00023170"/>
    </source>
</evidence>
<evidence type="ECO:0000256" key="14">
    <source>
        <dbReference type="ARBA" id="ARBA00022884"/>
    </source>
</evidence>
<dbReference type="InterPro" id="IPR013162">
    <property type="entry name" value="CD80_C2-set"/>
</dbReference>
<dbReference type="Ensembl" id="ENSCAFT00040033351.1">
    <property type="protein sequence ID" value="ENSCAFP00040029027.1"/>
    <property type="gene ID" value="ENSCAFG00040017805.1"/>
</dbReference>
<evidence type="ECO:0000256" key="12">
    <source>
        <dbReference type="ARBA" id="ARBA00022763"/>
    </source>
</evidence>
<dbReference type="CDD" id="cd00096">
    <property type="entry name" value="Ig"/>
    <property type="match status" value="2"/>
</dbReference>
<keyword evidence="24" id="KW-0539">Nucleus</keyword>
<dbReference type="SUPFAM" id="SSF48726">
    <property type="entry name" value="Immunoglobulin"/>
    <property type="match status" value="3"/>
</dbReference>
<keyword evidence="19" id="KW-1015">Disulfide bond</keyword>
<evidence type="ECO:0000256" key="13">
    <source>
        <dbReference type="ARBA" id="ARBA00022843"/>
    </source>
</evidence>
<keyword evidence="5" id="KW-1003">Cell membrane</keyword>
<dbReference type="OrthoDB" id="10055806at2759"/>
<dbReference type="Pfam" id="PF08205">
    <property type="entry name" value="C2-set_2"/>
    <property type="match status" value="1"/>
</dbReference>
<dbReference type="Pfam" id="PF00047">
    <property type="entry name" value="ig"/>
    <property type="match status" value="1"/>
</dbReference>
<dbReference type="GO" id="GO:0008284">
    <property type="term" value="P:positive regulation of cell population proliferation"/>
    <property type="evidence" value="ECO:0007669"/>
    <property type="project" value="UniProtKB-ARBA"/>
</dbReference>
<dbReference type="FunFam" id="2.60.40.10:FF:000969">
    <property type="entry name" value="Advanced glycosylation end product-specific receptor"/>
    <property type="match status" value="1"/>
</dbReference>
<keyword evidence="8" id="KW-0235">DNA replication</keyword>
<dbReference type="GO" id="GO:0006909">
    <property type="term" value="P:phagocytosis"/>
    <property type="evidence" value="ECO:0007669"/>
    <property type="project" value="UniProtKB-KW"/>
</dbReference>
<dbReference type="GO" id="GO:0006281">
    <property type="term" value="P:DNA repair"/>
    <property type="evidence" value="ECO:0007669"/>
    <property type="project" value="UniProtKB-KW"/>
</dbReference>
<evidence type="ECO:0000256" key="26">
    <source>
        <dbReference type="ARBA" id="ARBA00023319"/>
    </source>
</evidence>
<evidence type="ECO:0000256" key="10">
    <source>
        <dbReference type="ARBA" id="ARBA00022737"/>
    </source>
</evidence>
<protein>
    <recommendedName>
        <fullName evidence="27">Advanced glycosylation end product-specific receptor</fullName>
    </recommendedName>
    <alternativeName>
        <fullName evidence="28">Receptor for advanced glycosylation end products</fullName>
    </alternativeName>
</protein>
<dbReference type="SMART" id="SM00408">
    <property type="entry name" value="IGc2"/>
    <property type="match status" value="2"/>
</dbReference>
<keyword evidence="26" id="KW-0393">Immunoglobulin domain</keyword>
<dbReference type="GO" id="GO:0009986">
    <property type="term" value="C:cell surface"/>
    <property type="evidence" value="ECO:0007669"/>
    <property type="project" value="UniProtKB-ARBA"/>
</dbReference>
<evidence type="ECO:0000256" key="6">
    <source>
        <dbReference type="ARBA" id="ARBA00022553"/>
    </source>
</evidence>
<comment type="subcellular location">
    <subcellularLocation>
        <location evidence="3">Cell membrane</location>
        <topology evidence="3">Single-pass type I membrane protein</topology>
    </subcellularLocation>
    <subcellularLocation>
        <location evidence="2">Cell projection</location>
        <location evidence="2">Phagocytic cup</location>
    </subcellularLocation>
    <subcellularLocation>
        <location evidence="4">Early endosome</location>
    </subcellularLocation>
    <subcellularLocation>
        <location evidence="1">Nucleus</location>
    </subcellularLocation>
</comment>
<dbReference type="InterPro" id="IPR007110">
    <property type="entry name" value="Ig-like_dom"/>
</dbReference>
<keyword evidence="25" id="KW-0966">Cell projection</keyword>
<feature type="transmembrane region" description="Helical" evidence="30">
    <location>
        <begin position="336"/>
        <end position="360"/>
    </location>
</feature>
<proteinExistence type="predicted"/>
<dbReference type="GO" id="GO:0071333">
    <property type="term" value="P:cellular response to glucose stimulus"/>
    <property type="evidence" value="ECO:0007669"/>
    <property type="project" value="UniProtKB-ARBA"/>
</dbReference>
<reference evidence="33" key="2">
    <citation type="submission" date="2025-08" db="UniProtKB">
        <authorList>
            <consortium name="Ensembl"/>
        </authorList>
    </citation>
    <scope>IDENTIFICATION</scope>
</reference>
<keyword evidence="17" id="KW-0238">DNA-binding</keyword>
<dbReference type="InterPro" id="IPR003598">
    <property type="entry name" value="Ig_sub2"/>
</dbReference>
<evidence type="ECO:0000256" key="15">
    <source>
        <dbReference type="ARBA" id="ARBA00022907"/>
    </source>
</evidence>
<feature type="region of interest" description="Disordered" evidence="29">
    <location>
        <begin position="364"/>
        <end position="403"/>
    </location>
</feature>
<keyword evidence="7 30" id="KW-0812">Transmembrane</keyword>
<feature type="domain" description="Ig-like" evidence="32">
    <location>
        <begin position="125"/>
        <end position="222"/>
    </location>
</feature>
<evidence type="ECO:0000313" key="33">
    <source>
        <dbReference type="Ensembl" id="ENSCAFP00040029027.1"/>
    </source>
</evidence>
<evidence type="ECO:0000259" key="32">
    <source>
        <dbReference type="PROSITE" id="PS50835"/>
    </source>
</evidence>
<keyword evidence="22" id="KW-0395">Inflammatory response</keyword>
<dbReference type="InterPro" id="IPR013783">
    <property type="entry name" value="Ig-like_fold"/>
</dbReference>
<dbReference type="PROSITE" id="PS50835">
    <property type="entry name" value="IG_LIKE"/>
    <property type="match status" value="3"/>
</dbReference>
<evidence type="ECO:0000256" key="1">
    <source>
        <dbReference type="ARBA" id="ARBA00004123"/>
    </source>
</evidence>
<evidence type="ECO:0000256" key="23">
    <source>
        <dbReference type="ARBA" id="ARBA00023204"/>
    </source>
</evidence>
<dbReference type="PANTHER" id="PTHR11973">
    <property type="entry name" value="CELL SURFACE GLYCOPROTEIN MUC18-RELATED"/>
    <property type="match status" value="1"/>
</dbReference>
<dbReference type="Proteomes" id="UP000694542">
    <property type="component" value="Chromosome 12"/>
</dbReference>
<accession>A0A8C0T1K0</accession>
<dbReference type="GO" id="GO:0005769">
    <property type="term" value="C:early endosome"/>
    <property type="evidence" value="ECO:0007669"/>
    <property type="project" value="UniProtKB-SubCell"/>
</dbReference>
<dbReference type="InterPro" id="IPR036179">
    <property type="entry name" value="Ig-like_dom_sf"/>
</dbReference>
<keyword evidence="18 30" id="KW-0472">Membrane</keyword>
<dbReference type="GO" id="GO:0003723">
    <property type="term" value="F:RNA binding"/>
    <property type="evidence" value="ECO:0007669"/>
    <property type="project" value="UniProtKB-KW"/>
</dbReference>
<evidence type="ECO:0000256" key="11">
    <source>
        <dbReference type="ARBA" id="ARBA00022753"/>
    </source>
</evidence>
<evidence type="ECO:0000256" key="18">
    <source>
        <dbReference type="ARBA" id="ARBA00023136"/>
    </source>
</evidence>
<evidence type="ECO:0000256" key="24">
    <source>
        <dbReference type="ARBA" id="ARBA00023242"/>
    </source>
</evidence>
<dbReference type="GO" id="GO:0007166">
    <property type="term" value="P:cell surface receptor signaling pathway"/>
    <property type="evidence" value="ECO:0007669"/>
    <property type="project" value="UniProtKB-ARBA"/>
</dbReference>
<dbReference type="GO" id="GO:0006260">
    <property type="term" value="P:DNA replication"/>
    <property type="evidence" value="ECO:0007669"/>
    <property type="project" value="UniProtKB-KW"/>
</dbReference>
<dbReference type="GO" id="GO:0051240">
    <property type="term" value="P:positive regulation of multicellular organismal process"/>
    <property type="evidence" value="ECO:0007669"/>
    <property type="project" value="UniProtKB-ARBA"/>
</dbReference>
<evidence type="ECO:0000256" key="30">
    <source>
        <dbReference type="SAM" id="Phobius"/>
    </source>
</evidence>
<dbReference type="Gene3D" id="2.60.40.10">
    <property type="entry name" value="Immunoglobulins"/>
    <property type="match status" value="3"/>
</dbReference>
<evidence type="ECO:0000256" key="19">
    <source>
        <dbReference type="ARBA" id="ARBA00023157"/>
    </source>
</evidence>
<dbReference type="GO" id="GO:0005634">
    <property type="term" value="C:nucleus"/>
    <property type="evidence" value="ECO:0007669"/>
    <property type="project" value="UniProtKB-SubCell"/>
</dbReference>
<dbReference type="Pfam" id="PF13895">
    <property type="entry name" value="Ig_2"/>
    <property type="match status" value="1"/>
</dbReference>
<keyword evidence="14" id="KW-0694">RNA-binding</keyword>
<dbReference type="InterPro" id="IPR003006">
    <property type="entry name" value="Ig/MHC_CS"/>
</dbReference>
<evidence type="ECO:0000256" key="3">
    <source>
        <dbReference type="ARBA" id="ARBA00004251"/>
    </source>
</evidence>
<feature type="signal peptide" evidence="31">
    <location>
        <begin position="1"/>
        <end position="24"/>
    </location>
</feature>
<dbReference type="PROSITE" id="PS00290">
    <property type="entry name" value="IG_MHC"/>
    <property type="match status" value="1"/>
</dbReference>
<evidence type="ECO:0000256" key="2">
    <source>
        <dbReference type="ARBA" id="ARBA00004231"/>
    </source>
</evidence>
<keyword evidence="21" id="KW-0325">Glycoprotein</keyword>
<dbReference type="GO" id="GO:0006954">
    <property type="term" value="P:inflammatory response"/>
    <property type="evidence" value="ECO:0007669"/>
    <property type="project" value="UniProtKB-KW"/>
</dbReference>
<evidence type="ECO:0000256" key="4">
    <source>
        <dbReference type="ARBA" id="ARBA00004412"/>
    </source>
</evidence>
<dbReference type="SMART" id="SM00409">
    <property type="entry name" value="IG"/>
    <property type="match status" value="2"/>
</dbReference>
<keyword evidence="13" id="KW-0832">Ubl conjugation</keyword>
<evidence type="ECO:0000256" key="9">
    <source>
        <dbReference type="ARBA" id="ARBA00022729"/>
    </source>
</evidence>
<evidence type="ECO:0000256" key="28">
    <source>
        <dbReference type="ARBA" id="ARBA00076420"/>
    </source>
</evidence>
<keyword evidence="6" id="KW-0597">Phosphoprotein</keyword>
<dbReference type="GO" id="GO:0044548">
    <property type="term" value="F:S100 protein binding"/>
    <property type="evidence" value="ECO:0007669"/>
    <property type="project" value="UniProtKB-ARBA"/>
</dbReference>
<keyword evidence="20" id="KW-0675">Receptor</keyword>
<dbReference type="InterPro" id="IPR003599">
    <property type="entry name" value="Ig_sub"/>
</dbReference>
<evidence type="ECO:0000256" key="21">
    <source>
        <dbReference type="ARBA" id="ARBA00023180"/>
    </source>
</evidence>
<sequence length="403" mass="43240">MAAGAAAAAGAWVLVLSLWGAVVGDRNITARIGKPLVLNCRGAPKKPPQQLEWKLNTGRTEAWKVLSPQGGPWDSVARVLPNGSLLLPAVGIQDEGTFRCRATSRNGKETRSTYQVRVYQIPGKPEIINPASELMAGVPSKVGTCVSEGGYPAGTLSWHWDGKPLIPDGKGSLVQEETRRHPETGLFTLQSELMVTPAQGGAPHPTFSCSFSPGLPRRRALHAAPIQLNVWESVPLEVQVMVEPGGMLAPGGTVTLTCETPAQSSVQIHWIKDGMPLPLPPSPMLVLSEVKPEDQGTYSCVAMHPSHGSQESRGVSVVIETDKEGPTTAMWKGRGWTVALALGILGGLGIAVLLIGAIMWRRRQRQRQERKAPENQEEEEEEERTELNQSEEPEAAESGAAGP</sequence>
<dbReference type="InterPro" id="IPR013151">
    <property type="entry name" value="Immunoglobulin_dom"/>
</dbReference>
<dbReference type="GO" id="GO:0030155">
    <property type="term" value="P:regulation of cell adhesion"/>
    <property type="evidence" value="ECO:0007669"/>
    <property type="project" value="UniProtKB-ARBA"/>
</dbReference>
<keyword evidence="16 30" id="KW-1133">Transmembrane helix</keyword>
<evidence type="ECO:0000256" key="29">
    <source>
        <dbReference type="SAM" id="MobiDB-lite"/>
    </source>
</evidence>
<keyword evidence="23" id="KW-0234">DNA repair</keyword>
<organism evidence="33 34">
    <name type="scientific">Canis lupus familiaris</name>
    <name type="common">Dog</name>
    <name type="synonym">Canis familiaris</name>
    <dbReference type="NCBI Taxonomy" id="9615"/>
    <lineage>
        <taxon>Eukaryota</taxon>
        <taxon>Metazoa</taxon>
        <taxon>Chordata</taxon>
        <taxon>Craniata</taxon>
        <taxon>Vertebrata</taxon>
        <taxon>Euteleostomi</taxon>
        <taxon>Mammalia</taxon>
        <taxon>Eutheria</taxon>
        <taxon>Laurasiatheria</taxon>
        <taxon>Carnivora</taxon>
        <taxon>Caniformia</taxon>
        <taxon>Canidae</taxon>
        <taxon>Canis</taxon>
    </lineage>
</organism>
<dbReference type="InterPro" id="IPR051116">
    <property type="entry name" value="Surface_Rcpt/Adhesion_Mol"/>
</dbReference>
<evidence type="ECO:0000256" key="27">
    <source>
        <dbReference type="ARBA" id="ARBA00068291"/>
    </source>
</evidence>
<evidence type="ECO:0000256" key="22">
    <source>
        <dbReference type="ARBA" id="ARBA00023198"/>
    </source>
</evidence>
<evidence type="ECO:0000256" key="16">
    <source>
        <dbReference type="ARBA" id="ARBA00022989"/>
    </source>
</evidence>
<name>A0A8C0T1K0_CANLF</name>
<dbReference type="GO" id="GO:0031175">
    <property type="term" value="P:neuron projection development"/>
    <property type="evidence" value="ECO:0007669"/>
    <property type="project" value="UniProtKB-ARBA"/>
</dbReference>
<feature type="chain" id="PRO_5034102590" description="Advanced glycosylation end product-specific receptor" evidence="31">
    <location>
        <begin position="25"/>
        <end position="403"/>
    </location>
</feature>
<keyword evidence="12" id="KW-0227">DNA damage</keyword>
<gene>
    <name evidence="33" type="primary">AGER</name>
</gene>
<evidence type="ECO:0000256" key="17">
    <source>
        <dbReference type="ARBA" id="ARBA00023125"/>
    </source>
</evidence>
<feature type="compositionally biased region" description="Acidic residues" evidence="29">
    <location>
        <begin position="375"/>
        <end position="395"/>
    </location>
</feature>
<keyword evidence="11" id="KW-0967">Endosome</keyword>
<feature type="domain" description="Ig-like" evidence="32">
    <location>
        <begin position="235"/>
        <end position="316"/>
    </location>
</feature>
<evidence type="ECO:0000256" key="31">
    <source>
        <dbReference type="SAM" id="SignalP"/>
    </source>
</evidence>
<evidence type="ECO:0000313" key="34">
    <source>
        <dbReference type="Proteomes" id="UP000694542"/>
    </source>
</evidence>
<evidence type="ECO:0000256" key="8">
    <source>
        <dbReference type="ARBA" id="ARBA00022705"/>
    </source>
</evidence>
<evidence type="ECO:0000256" key="25">
    <source>
        <dbReference type="ARBA" id="ARBA00023273"/>
    </source>
</evidence>
<evidence type="ECO:0000256" key="7">
    <source>
        <dbReference type="ARBA" id="ARBA00022692"/>
    </source>
</evidence>
<reference evidence="33" key="1">
    <citation type="submission" date="2018-10" db="EMBL/GenBank/DDBJ databases">
        <title>De novo assembly of a Great Dane genome.</title>
        <authorList>
            <person name="Kidd J.M."/>
            <person name="Pendleton A.L."/>
            <person name="Shen F."/>
            <person name="Emery S."/>
        </authorList>
    </citation>
    <scope>NUCLEOTIDE SEQUENCE [LARGE SCALE GENOMIC DNA]</scope>
    <source>
        <strain evidence="33">Great Dane</strain>
    </source>
</reference>
<keyword evidence="9 31" id="KW-0732">Signal</keyword>
<dbReference type="GO" id="GO:0001891">
    <property type="term" value="C:phagocytic cup"/>
    <property type="evidence" value="ECO:0007669"/>
    <property type="project" value="UniProtKB-SubCell"/>
</dbReference>
<keyword evidence="15" id="KW-0581">Phagocytosis</keyword>
<dbReference type="GO" id="GO:0030335">
    <property type="term" value="P:positive regulation of cell migration"/>
    <property type="evidence" value="ECO:0007669"/>
    <property type="project" value="UniProtKB-ARBA"/>
</dbReference>
<dbReference type="PANTHER" id="PTHR11973:SF20">
    <property type="entry name" value="ADVANCED GLYCOSYLATION END PRODUCT-SPECIFIC RECEPTOR"/>
    <property type="match status" value="1"/>
</dbReference>